<name>A0A4R3V8S6_9BURK</name>
<dbReference type="Gene3D" id="1.10.4030.10">
    <property type="entry name" value="Porin chaperone SurA, peptide-binding domain"/>
    <property type="match status" value="1"/>
</dbReference>
<evidence type="ECO:0000256" key="7">
    <source>
        <dbReference type="ARBA" id="ARBA00023186"/>
    </source>
</evidence>
<dbReference type="InterPro" id="IPR000297">
    <property type="entry name" value="PPIase_PpiC"/>
</dbReference>
<keyword evidence="12" id="KW-0697">Rotamase</keyword>
<comment type="subcellular location">
    <subcellularLocation>
        <location evidence="1">Cell inner membrane</location>
        <topology evidence="1">Single-pass type II membrane protein</topology>
        <orientation evidence="1">Periplasmic side</orientation>
    </subcellularLocation>
</comment>
<dbReference type="InterPro" id="IPR023058">
    <property type="entry name" value="PPIase_PpiC_CS"/>
</dbReference>
<feature type="domain" description="PpiC" evidence="13">
    <location>
        <begin position="266"/>
        <end position="369"/>
    </location>
</feature>
<dbReference type="Gene3D" id="3.10.50.40">
    <property type="match status" value="1"/>
</dbReference>
<dbReference type="Proteomes" id="UP000294692">
    <property type="component" value="Unassembled WGS sequence"/>
</dbReference>
<evidence type="ECO:0000256" key="10">
    <source>
        <dbReference type="ARBA" id="ARBA00040743"/>
    </source>
</evidence>
<evidence type="ECO:0000256" key="11">
    <source>
        <dbReference type="ARBA" id="ARBA00042775"/>
    </source>
</evidence>
<keyword evidence="8 12" id="KW-0413">Isomerase</keyword>
<dbReference type="SUPFAM" id="SSF54534">
    <property type="entry name" value="FKBP-like"/>
    <property type="match status" value="1"/>
</dbReference>
<dbReference type="PANTHER" id="PTHR47529:SF1">
    <property type="entry name" value="PERIPLASMIC CHAPERONE PPID"/>
    <property type="match status" value="1"/>
</dbReference>
<keyword evidence="4" id="KW-0812">Transmembrane</keyword>
<evidence type="ECO:0000313" key="15">
    <source>
        <dbReference type="Proteomes" id="UP000294692"/>
    </source>
</evidence>
<keyword evidence="15" id="KW-1185">Reference proteome</keyword>
<dbReference type="InterPro" id="IPR046357">
    <property type="entry name" value="PPIase_dom_sf"/>
</dbReference>
<protein>
    <recommendedName>
        <fullName evidence="10">Periplasmic chaperone PpiD</fullName>
    </recommendedName>
    <alternativeName>
        <fullName evidence="11">Periplasmic folding chaperone</fullName>
    </alternativeName>
</protein>
<dbReference type="Pfam" id="PF00639">
    <property type="entry name" value="Rotamase"/>
    <property type="match status" value="1"/>
</dbReference>
<proteinExistence type="inferred from homology"/>
<evidence type="ECO:0000256" key="1">
    <source>
        <dbReference type="ARBA" id="ARBA00004382"/>
    </source>
</evidence>
<evidence type="ECO:0000256" key="8">
    <source>
        <dbReference type="ARBA" id="ARBA00023235"/>
    </source>
</evidence>
<evidence type="ECO:0000256" key="2">
    <source>
        <dbReference type="ARBA" id="ARBA00022475"/>
    </source>
</evidence>
<dbReference type="AlphaFoldDB" id="A0A4R3V8S6"/>
<evidence type="ECO:0000256" key="6">
    <source>
        <dbReference type="ARBA" id="ARBA00023136"/>
    </source>
</evidence>
<keyword evidence="7" id="KW-0143">Chaperone</keyword>
<gene>
    <name evidence="14" type="ORF">EV686_102300</name>
</gene>
<keyword evidence="3" id="KW-0997">Cell inner membrane</keyword>
<dbReference type="Pfam" id="PF13624">
    <property type="entry name" value="SurA_N_3"/>
    <property type="match status" value="1"/>
</dbReference>
<dbReference type="EMBL" id="SMBX01000002">
    <property type="protein sequence ID" value="TCV01587.1"/>
    <property type="molecule type" value="Genomic_DNA"/>
</dbReference>
<evidence type="ECO:0000256" key="5">
    <source>
        <dbReference type="ARBA" id="ARBA00022989"/>
    </source>
</evidence>
<dbReference type="OrthoDB" id="9812372at2"/>
<evidence type="ECO:0000256" key="4">
    <source>
        <dbReference type="ARBA" id="ARBA00022692"/>
    </source>
</evidence>
<dbReference type="InterPro" id="IPR027304">
    <property type="entry name" value="Trigger_fact/SurA_dom_sf"/>
</dbReference>
<dbReference type="SUPFAM" id="SSF109998">
    <property type="entry name" value="Triger factor/SurA peptide-binding domain-like"/>
    <property type="match status" value="1"/>
</dbReference>
<dbReference type="InterPro" id="IPR052029">
    <property type="entry name" value="PpiD_chaperone"/>
</dbReference>
<comment type="caution">
    <text evidence="14">The sequence shown here is derived from an EMBL/GenBank/DDBJ whole genome shotgun (WGS) entry which is preliminary data.</text>
</comment>
<evidence type="ECO:0000256" key="9">
    <source>
        <dbReference type="ARBA" id="ARBA00038408"/>
    </source>
</evidence>
<keyword evidence="6" id="KW-0472">Membrane</keyword>
<dbReference type="PANTHER" id="PTHR47529">
    <property type="entry name" value="PEPTIDYL-PROLYL CIS-TRANS ISOMERASE D"/>
    <property type="match status" value="1"/>
</dbReference>
<accession>A0A4R3V8S6</accession>
<organism evidence="14 15">
    <name type="scientific">Paracandidimonas soli</name>
    <dbReference type="NCBI Taxonomy" id="1917182"/>
    <lineage>
        <taxon>Bacteria</taxon>
        <taxon>Pseudomonadati</taxon>
        <taxon>Pseudomonadota</taxon>
        <taxon>Betaproteobacteria</taxon>
        <taxon>Burkholderiales</taxon>
        <taxon>Alcaligenaceae</taxon>
        <taxon>Paracandidimonas</taxon>
    </lineage>
</organism>
<sequence>MFDFIRTHQRLMQLVLLVLILPSFVLIGVSGYTTYVSGDNELVKVGDSAITTQEYDQARRAQLDQFQRQMGTAFDPALLENEPTRRALLESLIDRRVIIDVATNERFSASDAALRNVIANTPDFQEDGKFSAGRYNELLAMSGLDSKMYEQGRRSELALDRVLGPVRATGTVPAPVASLLRQALVAERTLRLASFDAADYREGIQVSDEDIAAWYEEHKSEFALPEQVSIQYLLLNEEAAMKNLPAISEAELKKYYEQNKARYVQPPRVDVSHILISVPAGANGEAREAARKSAQEIADRVAADPASFADVAREASQDAGTARNGGKLGWISHGMWPEAIEKAVFALEKGKVSGVVEGPEGFHVFKADDVQAEQGESFEQARAKVESEVRRQLGAEQFSDMASKLTGLVYDNPESLEPAASALGLEIRAADGVARDRLLSEDEAGKNAASAGQHAAILEDVRVRRALFSSAVLADKQNSGVIEISPDTMVVVRVADRKPEHIPELAAVKDRIASRLVDERAAEAARKAGEAALEKYKAASADVLPEGFSEPRKVSRLQSQGLSKPLFDAVFAAGTDALPAYVGVGDETGYVIARVEQASDGSSVDQGLLAGLNEEIGSAWGQLEEQAVLRALREQAKVKILPEAENAIKGEDQNS</sequence>
<dbReference type="RefSeq" id="WP_132474233.1">
    <property type="nucleotide sequence ID" value="NZ_JBHRVM010000001.1"/>
</dbReference>
<evidence type="ECO:0000313" key="14">
    <source>
        <dbReference type="EMBL" id="TCV01587.1"/>
    </source>
</evidence>
<dbReference type="GO" id="GO:0005886">
    <property type="term" value="C:plasma membrane"/>
    <property type="evidence" value="ECO:0007669"/>
    <property type="project" value="UniProtKB-SubCell"/>
</dbReference>
<reference evidence="14 15" key="1">
    <citation type="submission" date="2019-03" db="EMBL/GenBank/DDBJ databases">
        <title>Genomic Encyclopedia of Type Strains, Phase IV (KMG-IV): sequencing the most valuable type-strain genomes for metagenomic binning, comparative biology and taxonomic classification.</title>
        <authorList>
            <person name="Goeker M."/>
        </authorList>
    </citation>
    <scope>NUCLEOTIDE SEQUENCE [LARGE SCALE GENOMIC DNA]</scope>
    <source>
        <strain evidence="14 15">DSM 100048</strain>
    </source>
</reference>
<dbReference type="PROSITE" id="PS01096">
    <property type="entry name" value="PPIC_PPIASE_1"/>
    <property type="match status" value="1"/>
</dbReference>
<evidence type="ECO:0000256" key="12">
    <source>
        <dbReference type="PROSITE-ProRule" id="PRU00278"/>
    </source>
</evidence>
<comment type="similarity">
    <text evidence="9">Belongs to the PpiD chaperone family.</text>
</comment>
<evidence type="ECO:0000259" key="13">
    <source>
        <dbReference type="PROSITE" id="PS50198"/>
    </source>
</evidence>
<evidence type="ECO:0000256" key="3">
    <source>
        <dbReference type="ARBA" id="ARBA00022519"/>
    </source>
</evidence>
<keyword evidence="2" id="KW-1003">Cell membrane</keyword>
<dbReference type="GO" id="GO:0003755">
    <property type="term" value="F:peptidyl-prolyl cis-trans isomerase activity"/>
    <property type="evidence" value="ECO:0007669"/>
    <property type="project" value="UniProtKB-KW"/>
</dbReference>
<dbReference type="PROSITE" id="PS50198">
    <property type="entry name" value="PPIC_PPIASE_2"/>
    <property type="match status" value="1"/>
</dbReference>
<keyword evidence="5" id="KW-1133">Transmembrane helix</keyword>